<dbReference type="AlphaFoldDB" id="A0A6N8J2Q4"/>
<organism evidence="4 5">
    <name type="scientific">Ramlibacter pinisoli</name>
    <dbReference type="NCBI Taxonomy" id="2682844"/>
    <lineage>
        <taxon>Bacteria</taxon>
        <taxon>Pseudomonadati</taxon>
        <taxon>Pseudomonadota</taxon>
        <taxon>Betaproteobacteria</taxon>
        <taxon>Burkholderiales</taxon>
        <taxon>Comamonadaceae</taxon>
        <taxon>Ramlibacter</taxon>
    </lineage>
</organism>
<dbReference type="PANTHER" id="PTHR28004:SF2">
    <property type="entry name" value="D-SERINE DEHYDRATASE"/>
    <property type="match status" value="1"/>
</dbReference>
<evidence type="ECO:0000313" key="4">
    <source>
        <dbReference type="EMBL" id="MVQ32590.1"/>
    </source>
</evidence>
<name>A0A6N8J2Q4_9BURK</name>
<keyword evidence="5" id="KW-1185">Reference proteome</keyword>
<dbReference type="InterPro" id="IPR029066">
    <property type="entry name" value="PLP-binding_barrel"/>
</dbReference>
<sequence length="399" mass="42606">MNLRQTKPPLDDSLRQLIGQPVAAIDTPALVVDLDAMQRNLARMADFARKHGIRWRAHAKMHKSSAIARLQVQAGAVGVCVQKTAEAEAMVAGGVHDVYITNEVIAPQKLARVAQLASRLAVDGGRLGIAVDSREGIVRLAQAMNDARQALGGGTVIDVYVEIDVGQGRCGVPPGRAATELVHEIRRHPALRFAGLQAYHGKAQHVRTPQARRELIAQAAQDAAFTRKLIEADGVPVPLVTGAGTGSMVCETASGVYGELQAGSFLFMDADYAQNERDPAQPNFEHALFVKTQVISAGLRHAVCDAGHKSHAIDSGLPTVHDPDGEHGLAYDNGGDEHGILRPLPGRQRLPEIGRTLWLVPGHCDPTVNLHDHLVGVKGGLVQGTVDRIIRVDARGALT</sequence>
<comment type="caution">
    <text evidence="4">The sequence shown here is derived from an EMBL/GenBank/DDBJ whole genome shotgun (WGS) entry which is preliminary data.</text>
</comment>
<evidence type="ECO:0000313" key="5">
    <source>
        <dbReference type="Proteomes" id="UP000469385"/>
    </source>
</evidence>
<dbReference type="GO" id="GO:0036088">
    <property type="term" value="P:D-serine catabolic process"/>
    <property type="evidence" value="ECO:0007669"/>
    <property type="project" value="TreeGrafter"/>
</dbReference>
<gene>
    <name evidence="4" type="ORF">GON04_24255</name>
</gene>
<reference evidence="4 5" key="1">
    <citation type="submission" date="2019-12" db="EMBL/GenBank/DDBJ databases">
        <authorList>
            <person name="Huq M.A."/>
        </authorList>
    </citation>
    <scope>NUCLEOTIDE SEQUENCE [LARGE SCALE GENOMIC DNA]</scope>
    <source>
        <strain evidence="4 5">MAH-25</strain>
    </source>
</reference>
<evidence type="ECO:0000259" key="3">
    <source>
        <dbReference type="SMART" id="SM01119"/>
    </source>
</evidence>
<evidence type="ECO:0000256" key="1">
    <source>
        <dbReference type="ARBA" id="ARBA00005323"/>
    </source>
</evidence>
<protein>
    <submittedName>
        <fullName evidence="4">DSD1 family PLP-dependent enzyme</fullName>
    </submittedName>
</protein>
<dbReference type="GO" id="GO:0008721">
    <property type="term" value="F:D-serine ammonia-lyase activity"/>
    <property type="evidence" value="ECO:0007669"/>
    <property type="project" value="TreeGrafter"/>
</dbReference>
<dbReference type="PANTHER" id="PTHR28004">
    <property type="entry name" value="ZGC:162816-RELATED"/>
    <property type="match status" value="1"/>
</dbReference>
<dbReference type="Pfam" id="PF01168">
    <property type="entry name" value="Ala_racemase_N"/>
    <property type="match status" value="1"/>
</dbReference>
<dbReference type="Gene3D" id="3.20.20.10">
    <property type="entry name" value="Alanine racemase"/>
    <property type="match status" value="1"/>
</dbReference>
<dbReference type="InterPro" id="IPR042208">
    <property type="entry name" value="D-ser_dehydrat-like_sf"/>
</dbReference>
<dbReference type="CDD" id="cd06819">
    <property type="entry name" value="PLPDE_III_LS_D-TA"/>
    <property type="match status" value="1"/>
</dbReference>
<evidence type="ECO:0000256" key="2">
    <source>
        <dbReference type="ARBA" id="ARBA00023239"/>
    </source>
</evidence>
<dbReference type="SUPFAM" id="SSF51419">
    <property type="entry name" value="PLP-binding barrel"/>
    <property type="match status" value="1"/>
</dbReference>
<proteinExistence type="inferred from homology"/>
<dbReference type="Pfam" id="PF14031">
    <property type="entry name" value="D-ser_dehydrat"/>
    <property type="match status" value="1"/>
</dbReference>
<feature type="domain" description="D-serine dehydratase-like" evidence="3">
    <location>
        <begin position="287"/>
        <end position="378"/>
    </location>
</feature>
<dbReference type="EMBL" id="WSEL01000009">
    <property type="protein sequence ID" value="MVQ32590.1"/>
    <property type="molecule type" value="Genomic_DNA"/>
</dbReference>
<dbReference type="RefSeq" id="WP_157400530.1">
    <property type="nucleotide sequence ID" value="NZ_WSEL01000009.1"/>
</dbReference>
<keyword evidence="2" id="KW-0456">Lyase</keyword>
<dbReference type="InterPro" id="IPR051466">
    <property type="entry name" value="D-amino_acid_metab_enzyme"/>
</dbReference>
<dbReference type="InterPro" id="IPR001608">
    <property type="entry name" value="Ala_racemase_N"/>
</dbReference>
<dbReference type="InterPro" id="IPR026956">
    <property type="entry name" value="D-ser_dehydrat-like_dom"/>
</dbReference>
<dbReference type="Proteomes" id="UP000469385">
    <property type="component" value="Unassembled WGS sequence"/>
</dbReference>
<dbReference type="Gene3D" id="2.40.37.20">
    <property type="entry name" value="D-serine dehydratase-like domain"/>
    <property type="match status" value="1"/>
</dbReference>
<dbReference type="SMART" id="SM01119">
    <property type="entry name" value="D-ser_dehydrat"/>
    <property type="match status" value="1"/>
</dbReference>
<accession>A0A6N8J2Q4</accession>
<comment type="similarity">
    <text evidence="1">Belongs to the DSD1 family.</text>
</comment>